<comment type="cofactor">
    <cofactor evidence="7">
        <name>Mg(2+)</name>
        <dbReference type="ChEBI" id="CHEBI:18420"/>
    </cofactor>
</comment>
<evidence type="ECO:0000313" key="10">
    <source>
        <dbReference type="Proteomes" id="UP001501585"/>
    </source>
</evidence>
<dbReference type="Gene3D" id="2.170.190.11">
    <property type="entry name" value="Molybdopterin biosynthesis moea protein, domain 3"/>
    <property type="match status" value="1"/>
</dbReference>
<keyword evidence="10" id="KW-1185">Reference proteome</keyword>
<keyword evidence="7" id="KW-0460">Magnesium</keyword>
<dbReference type="Gene3D" id="2.40.340.10">
    <property type="entry name" value="MoeA, C-terminal, domain IV"/>
    <property type="match status" value="1"/>
</dbReference>
<dbReference type="PANTHER" id="PTHR10192:SF5">
    <property type="entry name" value="GEPHYRIN"/>
    <property type="match status" value="1"/>
</dbReference>
<comment type="catalytic activity">
    <reaction evidence="6">
        <text>adenylyl-molybdopterin + molybdate = Mo-molybdopterin + AMP + H(+)</text>
        <dbReference type="Rhea" id="RHEA:35047"/>
        <dbReference type="ChEBI" id="CHEBI:15378"/>
        <dbReference type="ChEBI" id="CHEBI:36264"/>
        <dbReference type="ChEBI" id="CHEBI:62727"/>
        <dbReference type="ChEBI" id="CHEBI:71302"/>
        <dbReference type="ChEBI" id="CHEBI:456215"/>
        <dbReference type="EC" id="2.10.1.1"/>
    </reaction>
</comment>
<dbReference type="NCBIfam" id="NF045515">
    <property type="entry name" value="Glp_gephyrin"/>
    <property type="match status" value="1"/>
</dbReference>
<dbReference type="InterPro" id="IPR005111">
    <property type="entry name" value="MoeA_C_domain_IV"/>
</dbReference>
<dbReference type="Gene3D" id="3.40.980.10">
    <property type="entry name" value="MoaB/Mog-like domain"/>
    <property type="match status" value="1"/>
</dbReference>
<reference evidence="10" key="1">
    <citation type="journal article" date="2019" name="Int. J. Syst. Evol. Microbiol.">
        <title>The Global Catalogue of Microorganisms (GCM) 10K type strain sequencing project: providing services to taxonomists for standard genome sequencing and annotation.</title>
        <authorList>
            <consortium name="The Broad Institute Genomics Platform"/>
            <consortium name="The Broad Institute Genome Sequencing Center for Infectious Disease"/>
            <person name="Wu L."/>
            <person name="Ma J."/>
        </authorList>
    </citation>
    <scope>NUCLEOTIDE SEQUENCE [LARGE SCALE GENOMIC DNA]</scope>
    <source>
        <strain evidence="10">JCM 15313</strain>
    </source>
</reference>
<dbReference type="SUPFAM" id="SSF53218">
    <property type="entry name" value="Molybdenum cofactor biosynthesis proteins"/>
    <property type="match status" value="1"/>
</dbReference>
<evidence type="ECO:0000256" key="7">
    <source>
        <dbReference type="RuleBase" id="RU365090"/>
    </source>
</evidence>
<dbReference type="SUPFAM" id="SSF63867">
    <property type="entry name" value="MoeA C-terminal domain-like"/>
    <property type="match status" value="1"/>
</dbReference>
<evidence type="ECO:0000259" key="8">
    <source>
        <dbReference type="SMART" id="SM00852"/>
    </source>
</evidence>
<dbReference type="InterPro" id="IPR038987">
    <property type="entry name" value="MoeA-like"/>
</dbReference>
<keyword evidence="5 7" id="KW-0501">Molybdenum cofactor biosynthesis</keyword>
<organism evidence="9 10">
    <name type="scientific">Nocardiopsis rhodophaea</name>
    <dbReference type="NCBI Taxonomy" id="280238"/>
    <lineage>
        <taxon>Bacteria</taxon>
        <taxon>Bacillati</taxon>
        <taxon>Actinomycetota</taxon>
        <taxon>Actinomycetes</taxon>
        <taxon>Streptosporangiales</taxon>
        <taxon>Nocardiopsidaceae</taxon>
        <taxon>Nocardiopsis</taxon>
    </lineage>
</organism>
<protein>
    <recommendedName>
        <fullName evidence="7">Molybdopterin molybdenumtransferase</fullName>
        <ecNumber evidence="7">2.10.1.1</ecNumber>
    </recommendedName>
</protein>
<evidence type="ECO:0000313" key="9">
    <source>
        <dbReference type="EMBL" id="GAA2011146.1"/>
    </source>
</evidence>
<dbReference type="InterPro" id="IPR036688">
    <property type="entry name" value="MoeA_C_domain_IV_sf"/>
</dbReference>
<feature type="domain" description="MoaB/Mog" evidence="8">
    <location>
        <begin position="179"/>
        <end position="318"/>
    </location>
</feature>
<dbReference type="InterPro" id="IPR001453">
    <property type="entry name" value="MoaB/Mog_dom"/>
</dbReference>
<evidence type="ECO:0000256" key="3">
    <source>
        <dbReference type="ARBA" id="ARBA00010763"/>
    </source>
</evidence>
<dbReference type="Pfam" id="PF00994">
    <property type="entry name" value="MoCF_biosynth"/>
    <property type="match status" value="1"/>
</dbReference>
<comment type="pathway">
    <text evidence="2 7">Cofactor biosynthesis; molybdopterin biosynthesis.</text>
</comment>
<comment type="caution">
    <text evidence="9">The sequence shown here is derived from an EMBL/GenBank/DDBJ whole genome shotgun (WGS) entry which is preliminary data.</text>
</comment>
<evidence type="ECO:0000256" key="4">
    <source>
        <dbReference type="ARBA" id="ARBA00022505"/>
    </source>
</evidence>
<keyword evidence="4 7" id="KW-0500">Molybdenum</keyword>
<dbReference type="InterPro" id="IPR036425">
    <property type="entry name" value="MoaB/Mog-like_dom_sf"/>
</dbReference>
<evidence type="ECO:0000256" key="6">
    <source>
        <dbReference type="ARBA" id="ARBA00047317"/>
    </source>
</evidence>
<dbReference type="RefSeq" id="WP_344103558.1">
    <property type="nucleotide sequence ID" value="NZ_BAAAPC010000022.1"/>
</dbReference>
<dbReference type="SMART" id="SM00852">
    <property type="entry name" value="MoCF_biosynth"/>
    <property type="match status" value="1"/>
</dbReference>
<name>A0ABP5EXS9_9ACTN</name>
<keyword evidence="7" id="KW-0808">Transferase</keyword>
<evidence type="ECO:0000256" key="5">
    <source>
        <dbReference type="ARBA" id="ARBA00023150"/>
    </source>
</evidence>
<dbReference type="Gene3D" id="3.90.105.10">
    <property type="entry name" value="Molybdopterin biosynthesis moea protein, domain 2"/>
    <property type="match status" value="1"/>
</dbReference>
<gene>
    <name evidence="9" type="ORF">GCM10009799_44220</name>
</gene>
<dbReference type="CDD" id="cd00887">
    <property type="entry name" value="MoeA"/>
    <property type="match status" value="1"/>
</dbReference>
<dbReference type="PANTHER" id="PTHR10192">
    <property type="entry name" value="MOLYBDOPTERIN BIOSYNTHESIS PROTEIN"/>
    <property type="match status" value="1"/>
</dbReference>
<evidence type="ECO:0000256" key="2">
    <source>
        <dbReference type="ARBA" id="ARBA00005046"/>
    </source>
</evidence>
<dbReference type="InterPro" id="IPR036135">
    <property type="entry name" value="MoeA_linker/N_sf"/>
</dbReference>
<dbReference type="Proteomes" id="UP001501585">
    <property type="component" value="Unassembled WGS sequence"/>
</dbReference>
<dbReference type="SUPFAM" id="SSF63882">
    <property type="entry name" value="MoeA N-terminal region -like"/>
    <property type="match status" value="1"/>
</dbReference>
<keyword evidence="7" id="KW-0479">Metal-binding</keyword>
<dbReference type="InterPro" id="IPR005110">
    <property type="entry name" value="MoeA_linker/N"/>
</dbReference>
<dbReference type="Pfam" id="PF03453">
    <property type="entry name" value="MoeA_N"/>
    <property type="match status" value="1"/>
</dbReference>
<comment type="similarity">
    <text evidence="3 7">Belongs to the MoeA family.</text>
</comment>
<proteinExistence type="inferred from homology"/>
<evidence type="ECO:0000256" key="1">
    <source>
        <dbReference type="ARBA" id="ARBA00002901"/>
    </source>
</evidence>
<dbReference type="EMBL" id="BAAAPC010000022">
    <property type="protein sequence ID" value="GAA2011146.1"/>
    <property type="molecule type" value="Genomic_DNA"/>
</dbReference>
<sequence>MKTVEEHISDVLDLVEPLDPIELDLLRAHGGVLAEPVASPVSLPRFDNSSMDGYAVVAADLAGASEQDPVQLPVVADIPAGDPSVNAIRSGYCARIMTGAPVPSGATAVVPVEWTDGGQVTVTMTRSVREGNAIRRAGEDVETGTTVLRSGVRLGAAELGVLAAVGRKSVQVHPRPRVVVLSTGEELVEPGRPVGPGQIWESNSFMLTAAAQDAGCTAYRHGFIGDDPATVLDTLDDVLLQADIILTTGGVSMGAYDVVKEVLSRSGTVTFDKVAMQPGMPQGAGTIGVSKTPIVTLPGNPVSAFVSFQLFVLPALRRLRGLPPRPLPTVHARLAQPVASSPRGRRSYLRAVLEYDRRGGDNVAFTAFPAVRQGSHQLSALAETNALVIVPEQVTELAEGSVVEVVKLPELG</sequence>
<dbReference type="EC" id="2.10.1.1" evidence="7"/>
<dbReference type="Pfam" id="PF03454">
    <property type="entry name" value="MoeA_C"/>
    <property type="match status" value="1"/>
</dbReference>
<comment type="function">
    <text evidence="1 7">Catalyzes the insertion of molybdate into adenylated molybdopterin with the concomitant release of AMP.</text>
</comment>
<accession>A0ABP5EXS9</accession>
<dbReference type="NCBIfam" id="TIGR00177">
    <property type="entry name" value="molyb_syn"/>
    <property type="match status" value="1"/>
</dbReference>